<accession>A0A975G061</accession>
<dbReference type="Proteomes" id="UP000676409">
    <property type="component" value="Chromosome"/>
</dbReference>
<sequence>MAQRQLSISAEPVEDFEISSLPSLSLPQRQKILRAIEGLDDDAASVLEFRWSFWARPNQIPPHGDWRYWLILAGRGFGKTRAGAEWVRDQVLLGRQRIALIGPTTADVRDVMIEGESGLIAISPPWDRPRFEPSKRRLTWPNGATAYCYSAQEPERLRGPQHDAAWADELAAWIKPEAVWDQLQLGLRIGDDPRAAVTTTPRPLPLIRQLVDDPNCVISRGSTYDNQGNLAPAFIERIIARYEGTRLGRQELHAEILSDVPGALWSIGTLVACRVASAPDLVRVVVAVDPSGSSGRDAGDAQGIVVAGLGVDGRGYVLADRTCKLSPEGWGRRTVEAFDAFGADRIVAERNFGGDMVRSTLQAVRATAPVTLVTASRGKVVRAEPVSALYEQGRVSHVVPSGLENPLADLEAELRQATANGYLGQGSPNRLDALVWALTELMLKKAPPGAAFLELARREVADRPGQIG</sequence>
<keyword evidence="1" id="KW-1188">Viral release from host cell</keyword>
<name>A0A975G061_9CAUL</name>
<reference evidence="3" key="1">
    <citation type="submission" date="2021-04" db="EMBL/GenBank/DDBJ databases">
        <title>The complete genome sequence of Caulobacter sp. S6.</title>
        <authorList>
            <person name="Tang Y."/>
            <person name="Ouyang W."/>
            <person name="Liu Q."/>
            <person name="Huang B."/>
            <person name="Guo Z."/>
            <person name="Lei P."/>
        </authorList>
    </citation>
    <scope>NUCLEOTIDE SEQUENCE</scope>
    <source>
        <strain evidence="3">S6</strain>
    </source>
</reference>
<dbReference type="InterPro" id="IPR027417">
    <property type="entry name" value="P-loop_NTPase"/>
</dbReference>
<organism evidence="3 4">
    <name type="scientific">Phenylobacterium montanum</name>
    <dbReference type="NCBI Taxonomy" id="2823693"/>
    <lineage>
        <taxon>Bacteria</taxon>
        <taxon>Pseudomonadati</taxon>
        <taxon>Pseudomonadota</taxon>
        <taxon>Alphaproteobacteria</taxon>
        <taxon>Caulobacterales</taxon>
        <taxon>Caulobacteraceae</taxon>
        <taxon>Phenylobacterium</taxon>
    </lineage>
</organism>
<dbReference type="AlphaFoldDB" id="A0A975G061"/>
<evidence type="ECO:0000313" key="4">
    <source>
        <dbReference type="Proteomes" id="UP000676409"/>
    </source>
</evidence>
<proteinExistence type="predicted"/>
<protein>
    <submittedName>
        <fullName evidence="3">DNA-packaging protein</fullName>
    </submittedName>
</protein>
<keyword evidence="4" id="KW-1185">Reference proteome</keyword>
<dbReference type="Pfam" id="PF17289">
    <property type="entry name" value="Terminase_6C"/>
    <property type="match status" value="1"/>
</dbReference>
<evidence type="ECO:0000259" key="2">
    <source>
        <dbReference type="Pfam" id="PF17289"/>
    </source>
</evidence>
<dbReference type="Pfam" id="PF03237">
    <property type="entry name" value="Terminase_6N"/>
    <property type="match status" value="1"/>
</dbReference>
<evidence type="ECO:0000256" key="1">
    <source>
        <dbReference type="ARBA" id="ARBA00022612"/>
    </source>
</evidence>
<evidence type="ECO:0000313" key="3">
    <source>
        <dbReference type="EMBL" id="QUD88047.1"/>
    </source>
</evidence>
<feature type="domain" description="Terminase large subunit gp17-like C-terminal" evidence="2">
    <location>
        <begin position="287"/>
        <end position="439"/>
    </location>
</feature>
<gene>
    <name evidence="3" type="ORF">KCG34_23950</name>
</gene>
<dbReference type="Gene3D" id="3.40.50.300">
    <property type="entry name" value="P-loop containing nucleotide triphosphate hydrolases"/>
    <property type="match status" value="1"/>
</dbReference>
<dbReference type="InterPro" id="IPR035421">
    <property type="entry name" value="Terminase_6C"/>
</dbReference>
<dbReference type="EMBL" id="CP073078">
    <property type="protein sequence ID" value="QUD88047.1"/>
    <property type="molecule type" value="Genomic_DNA"/>
</dbReference>
<dbReference type="KEGG" id="caul:KCG34_23950"/>